<sequence>MAAMVFAVHLLSMHSGHHGDAGHDVAGSVDESTALSVAHADGVDRGSVEHDHDWSSDQPSVGDGGPAGEVDVLKVEHPHGEVECGEITQSRLGVAASELIPALGCLWVIPRQVGLIESQRPADLPRWTPHLVRELGVQRV</sequence>
<proteinExistence type="predicted"/>
<evidence type="ECO:0000256" key="1">
    <source>
        <dbReference type="SAM" id="MobiDB-lite"/>
    </source>
</evidence>
<dbReference type="Proteomes" id="UP000564496">
    <property type="component" value="Unassembled WGS sequence"/>
</dbReference>
<dbReference type="EMBL" id="JACBZR010000001">
    <property type="protein sequence ID" value="NYI77023.1"/>
    <property type="molecule type" value="Genomic_DNA"/>
</dbReference>
<dbReference type="RefSeq" id="WP_179657608.1">
    <property type="nucleotide sequence ID" value="NZ_JACBZR010000001.1"/>
</dbReference>
<reference evidence="2 3" key="1">
    <citation type="submission" date="2020-07" db="EMBL/GenBank/DDBJ databases">
        <title>Sequencing the genomes of 1000 actinobacteria strains.</title>
        <authorList>
            <person name="Klenk H.-P."/>
        </authorList>
    </citation>
    <scope>NUCLEOTIDE SEQUENCE [LARGE SCALE GENOMIC DNA]</scope>
    <source>
        <strain evidence="2 3">DSM 26487</strain>
    </source>
</reference>
<keyword evidence="3" id="KW-1185">Reference proteome</keyword>
<gene>
    <name evidence="2" type="ORF">BJ988_001671</name>
</gene>
<organism evidence="2 3">
    <name type="scientific">Nocardioides panzhihuensis</name>
    <dbReference type="NCBI Taxonomy" id="860243"/>
    <lineage>
        <taxon>Bacteria</taxon>
        <taxon>Bacillati</taxon>
        <taxon>Actinomycetota</taxon>
        <taxon>Actinomycetes</taxon>
        <taxon>Propionibacteriales</taxon>
        <taxon>Nocardioidaceae</taxon>
        <taxon>Nocardioides</taxon>
    </lineage>
</organism>
<name>A0A7Z0DKG6_9ACTN</name>
<evidence type="ECO:0000313" key="2">
    <source>
        <dbReference type="EMBL" id="NYI77023.1"/>
    </source>
</evidence>
<protein>
    <submittedName>
        <fullName evidence="2">Uncharacterized protein</fullName>
    </submittedName>
</protein>
<comment type="caution">
    <text evidence="2">The sequence shown here is derived from an EMBL/GenBank/DDBJ whole genome shotgun (WGS) entry which is preliminary data.</text>
</comment>
<feature type="region of interest" description="Disordered" evidence="1">
    <location>
        <begin position="44"/>
        <end position="69"/>
    </location>
</feature>
<accession>A0A7Z0DKG6</accession>
<dbReference type="AlphaFoldDB" id="A0A7Z0DKG6"/>
<feature type="compositionally biased region" description="Basic and acidic residues" evidence="1">
    <location>
        <begin position="44"/>
        <end position="55"/>
    </location>
</feature>
<evidence type="ECO:0000313" key="3">
    <source>
        <dbReference type="Proteomes" id="UP000564496"/>
    </source>
</evidence>